<dbReference type="RefSeq" id="WP_188374868.1">
    <property type="nucleotide sequence ID" value="NZ_BMDQ01000003.1"/>
</dbReference>
<proteinExistence type="predicted"/>
<evidence type="ECO:0000256" key="1">
    <source>
        <dbReference type="SAM" id="Phobius"/>
    </source>
</evidence>
<accession>A0ABQ2C4A5</accession>
<keyword evidence="1" id="KW-0812">Transmembrane</keyword>
<protein>
    <submittedName>
        <fullName evidence="2">Uncharacterized protein</fullName>
    </submittedName>
</protein>
<dbReference type="EMBL" id="BMDQ01000003">
    <property type="protein sequence ID" value="GGI57953.1"/>
    <property type="molecule type" value="Genomic_DNA"/>
</dbReference>
<dbReference type="Pfam" id="PF19578">
    <property type="entry name" value="DUF6090"/>
    <property type="match status" value="1"/>
</dbReference>
<name>A0ABQ2C4A5_9FLAO</name>
<dbReference type="InterPro" id="IPR045749">
    <property type="entry name" value="DUF6090"/>
</dbReference>
<comment type="caution">
    <text evidence="2">The sequence shown here is derived from an EMBL/GenBank/DDBJ whole genome shotgun (WGS) entry which is preliminary data.</text>
</comment>
<dbReference type="Proteomes" id="UP000624701">
    <property type="component" value="Unassembled WGS sequence"/>
</dbReference>
<feature type="transmembrane region" description="Helical" evidence="1">
    <location>
        <begin position="34"/>
        <end position="53"/>
    </location>
</feature>
<sequence length="282" mass="32517">MIKFFRHIRRSLLNENKMGKPALPDSTSGRLGRYFKYAIGEVVLVMIGILLALQINNWNQNRLNANIESLYYKRLLDDVREEEQILQAIINYSNQVTFHAKKAIAVFENSSKASDNPVENIVDLYQASQFTDSYSAKSTFKELIASGQINLLQNDSIKTALIRYYDAEWSESGTFTFENRYRENLRGKMPDDIQTQIRLNCGDIYLKKGNSYLISLPDKCNIDLDLNIAKSVIDELRMDESLKKDLRYLIGNEVGKMNDLKPIQKQLNNLISLLEEINNENQ</sequence>
<evidence type="ECO:0000313" key="2">
    <source>
        <dbReference type="EMBL" id="GGI57953.1"/>
    </source>
</evidence>
<keyword evidence="1" id="KW-0472">Membrane</keyword>
<keyword evidence="1" id="KW-1133">Transmembrane helix</keyword>
<gene>
    <name evidence="2" type="ORF">GCM10011444_22620</name>
</gene>
<reference evidence="3" key="1">
    <citation type="journal article" date="2019" name="Int. J. Syst. Evol. Microbiol.">
        <title>The Global Catalogue of Microorganisms (GCM) 10K type strain sequencing project: providing services to taxonomists for standard genome sequencing and annotation.</title>
        <authorList>
            <consortium name="The Broad Institute Genomics Platform"/>
            <consortium name="The Broad Institute Genome Sequencing Center for Infectious Disease"/>
            <person name="Wu L."/>
            <person name="Ma J."/>
        </authorList>
    </citation>
    <scope>NUCLEOTIDE SEQUENCE [LARGE SCALE GENOMIC DNA]</scope>
    <source>
        <strain evidence="3">CCM 8681</strain>
    </source>
</reference>
<keyword evidence="3" id="KW-1185">Reference proteome</keyword>
<evidence type="ECO:0000313" key="3">
    <source>
        <dbReference type="Proteomes" id="UP000624701"/>
    </source>
</evidence>
<organism evidence="2 3">
    <name type="scientific">Winogradskyella haliclonae</name>
    <dbReference type="NCBI Taxonomy" id="2048558"/>
    <lineage>
        <taxon>Bacteria</taxon>
        <taxon>Pseudomonadati</taxon>
        <taxon>Bacteroidota</taxon>
        <taxon>Flavobacteriia</taxon>
        <taxon>Flavobacteriales</taxon>
        <taxon>Flavobacteriaceae</taxon>
        <taxon>Winogradskyella</taxon>
    </lineage>
</organism>